<comment type="similarity">
    <text evidence="1 9">Belongs to the ArgJ family.</text>
</comment>
<proteinExistence type="inferred from homology"/>
<feature type="binding site" evidence="9">
    <location>
        <position position="221"/>
    </location>
    <ligand>
        <name>substrate</name>
    </ligand>
</feature>
<comment type="subunit">
    <text evidence="2 9">Heterotetramer of two alpha and two beta chains.</text>
</comment>
<keyword evidence="9" id="KW-0511">Multifunctional enzyme</keyword>
<dbReference type="GO" id="GO:0004042">
    <property type="term" value="F:L-glutamate N-acetyltransferase activity"/>
    <property type="evidence" value="ECO:0007669"/>
    <property type="project" value="UniProtKB-UniRule"/>
</dbReference>
<feature type="binding site" evidence="9">
    <location>
        <position position="306"/>
    </location>
    <ligand>
        <name>substrate</name>
    </ligand>
</feature>
<dbReference type="FunFam" id="3.10.20.340:FF:000001">
    <property type="entry name" value="Arginine biosynthesis bifunctional protein ArgJ, chloroplastic"/>
    <property type="match status" value="1"/>
</dbReference>
<dbReference type="GO" id="GO:0004358">
    <property type="term" value="F:L-glutamate N-acetyltransferase activity, acting on acetyl-L-ornithine as donor"/>
    <property type="evidence" value="ECO:0007669"/>
    <property type="project" value="UniProtKB-UniRule"/>
</dbReference>
<evidence type="ECO:0000313" key="10">
    <source>
        <dbReference type="EMBL" id="PWW83077.1"/>
    </source>
</evidence>
<evidence type="ECO:0000256" key="5">
    <source>
        <dbReference type="ARBA" id="ARBA00022679"/>
    </source>
</evidence>
<keyword evidence="9" id="KW-0963">Cytoplasm</keyword>
<dbReference type="Proteomes" id="UP000246278">
    <property type="component" value="Unassembled WGS sequence"/>
</dbReference>
<comment type="subcellular location">
    <subcellularLocation>
        <location evidence="9">Cytoplasm</location>
    </subcellularLocation>
</comment>
<comment type="function">
    <text evidence="9">Catalyzes two activities which are involved in the cyclic version of arginine biosynthesis: the synthesis of N-acetylglutamate from glutamate and acetyl-CoA as the acetyl donor, and of ornithine by transacetylation between N(2)-acetylornithine and glutamate.</text>
</comment>
<keyword evidence="3 9" id="KW-0055">Arginine biosynthesis</keyword>
<keyword evidence="4 9" id="KW-0028">Amino-acid biosynthesis</keyword>
<dbReference type="HAMAP" id="MF_01106">
    <property type="entry name" value="ArgJ"/>
    <property type="match status" value="1"/>
</dbReference>
<name>A0A317TAZ3_9CHLB</name>
<dbReference type="InterPro" id="IPR002813">
    <property type="entry name" value="Arg_biosynth_ArgJ"/>
</dbReference>
<feature type="site" description="Involved in the stabilization of negative charge on the oxyanion by the formation of the oxyanion hole" evidence="9">
    <location>
        <position position="147"/>
    </location>
</feature>
<evidence type="ECO:0000256" key="2">
    <source>
        <dbReference type="ARBA" id="ARBA00011475"/>
    </source>
</evidence>
<dbReference type="CDD" id="cd02152">
    <property type="entry name" value="OAT"/>
    <property type="match status" value="1"/>
</dbReference>
<evidence type="ECO:0000256" key="4">
    <source>
        <dbReference type="ARBA" id="ARBA00022605"/>
    </source>
</evidence>
<feature type="chain" id="PRO_5023246570" description="Arginine biosynthesis bifunctional protein ArgJ alpha chain" evidence="9">
    <location>
        <begin position="1"/>
        <end position="220"/>
    </location>
</feature>
<keyword evidence="5 9" id="KW-0808">Transferase</keyword>
<sequence length="433" mass="45858">MKLSDYSKGHKAVSAINALATETIWPEHTTPLNTRDAEKKQFWPKGFSAGTAHAGIKPAKKDLVIIKSDEPSSAAAVFTRNLCSAAPVVVSKEHLEQSASSIRAIICNSGNANAATGEKGLTDARTTAEKTARILGISSQEVLVSSTGVIGSFLPMEKINSAIDSLSAVLFEASCAKAAEAIMTTDTFPKYFGLDISLSIGTVRLSGIAKGSGMICPDMATMLAFLVTDAKIEQKLLQEMLSKANEKSFNTITVDGDTSTNDMVALLSGSSSNTRILPGSRDAQVFYEALESLMTFLARLIVMDGEGATKLVKIRVEGAATDLDAQKAARTIANSSLVKTALHGEDANWGRIIAAAGRSGAVFNPENASIQFDDLLILQPGYVSDFSEENAKKILSRNSYTIIVSLGDGAGSAVVHTCDLSKEYIEINGSYRT</sequence>
<reference evidence="11" key="1">
    <citation type="submission" date="2017-10" db="EMBL/GenBank/DDBJ databases">
        <authorList>
            <person name="Gaisin V.A."/>
            <person name="Rysina M.S."/>
            <person name="Grouzdev D.S."/>
        </authorList>
    </citation>
    <scope>NUCLEOTIDE SEQUENCE [LARGE SCALE GENOMIC DNA]</scope>
    <source>
        <strain evidence="11">V1</strain>
    </source>
</reference>
<comment type="catalytic activity">
    <reaction evidence="8 9">
        <text>N(2)-acetyl-L-ornithine + L-glutamate = N-acetyl-L-glutamate + L-ornithine</text>
        <dbReference type="Rhea" id="RHEA:15349"/>
        <dbReference type="ChEBI" id="CHEBI:29985"/>
        <dbReference type="ChEBI" id="CHEBI:44337"/>
        <dbReference type="ChEBI" id="CHEBI:46911"/>
        <dbReference type="ChEBI" id="CHEBI:57805"/>
        <dbReference type="EC" id="2.3.1.35"/>
    </reaction>
</comment>
<comment type="caution">
    <text evidence="10">The sequence shown here is derived from an EMBL/GenBank/DDBJ whole genome shotgun (WGS) entry which is preliminary data.</text>
</comment>
<comment type="pathway">
    <text evidence="9">Amino-acid biosynthesis; L-arginine biosynthesis; N(2)-acetyl-L-ornithine from L-glutamate: step 1/4.</text>
</comment>
<dbReference type="EMBL" id="PDNZ01000001">
    <property type="protein sequence ID" value="PWW83077.1"/>
    <property type="molecule type" value="Genomic_DNA"/>
</dbReference>
<dbReference type="SUPFAM" id="SSF56266">
    <property type="entry name" value="DmpA/ArgJ-like"/>
    <property type="match status" value="1"/>
</dbReference>
<feature type="binding site" evidence="9">
    <location>
        <position position="433"/>
    </location>
    <ligand>
        <name>substrate</name>
    </ligand>
</feature>
<feature type="site" description="Involved in the stabilization of negative charge on the oxyanion by the formation of the oxyanion hole" evidence="9">
    <location>
        <position position="148"/>
    </location>
</feature>
<dbReference type="GO" id="GO:0006526">
    <property type="term" value="P:L-arginine biosynthetic process"/>
    <property type="evidence" value="ECO:0007669"/>
    <property type="project" value="UniProtKB-UniRule"/>
</dbReference>
<feature type="binding site" evidence="9">
    <location>
        <position position="428"/>
    </location>
    <ligand>
        <name>substrate</name>
    </ligand>
</feature>
<evidence type="ECO:0000256" key="7">
    <source>
        <dbReference type="ARBA" id="ARBA00023315"/>
    </source>
</evidence>
<dbReference type="PANTHER" id="PTHR23100">
    <property type="entry name" value="ARGININE BIOSYNTHESIS BIFUNCTIONAL PROTEIN ARGJ"/>
    <property type="match status" value="1"/>
</dbReference>
<evidence type="ECO:0000256" key="9">
    <source>
        <dbReference type="HAMAP-Rule" id="MF_01106"/>
    </source>
</evidence>
<dbReference type="GO" id="GO:0006592">
    <property type="term" value="P:ornithine biosynthetic process"/>
    <property type="evidence" value="ECO:0007669"/>
    <property type="project" value="TreeGrafter"/>
</dbReference>
<dbReference type="UniPathway" id="UPA00068">
    <property type="reaction ID" value="UER00106"/>
</dbReference>
<protein>
    <recommendedName>
        <fullName evidence="9">Arginine biosynthesis bifunctional protein ArgJ</fullName>
    </recommendedName>
    <domain>
        <recommendedName>
            <fullName evidence="9">Glutamate N-acetyltransferase</fullName>
            <ecNumber evidence="9">2.3.1.35</ecNumber>
        </recommendedName>
        <alternativeName>
            <fullName evidence="9">Ornithine acetyltransferase</fullName>
            <shortName evidence="9">OATase</shortName>
        </alternativeName>
        <alternativeName>
            <fullName evidence="9">Ornithine transacetylase</fullName>
        </alternativeName>
    </domain>
    <domain>
        <recommendedName>
            <fullName evidence="9">Amino-acid acetyltransferase</fullName>
            <ecNumber evidence="9">2.3.1.1</ecNumber>
        </recommendedName>
        <alternativeName>
            <fullName evidence="9">N-acetylglutamate synthase</fullName>
            <shortName evidence="9">AGSase</shortName>
        </alternativeName>
    </domain>
    <component>
        <recommendedName>
            <fullName evidence="9">Arginine biosynthesis bifunctional protein ArgJ alpha chain</fullName>
        </recommendedName>
    </component>
    <component>
        <recommendedName>
            <fullName evidence="9">Arginine biosynthesis bifunctional protein ArgJ beta chain</fullName>
        </recommendedName>
    </component>
</protein>
<feature type="active site" description="Nucleophile" evidence="9">
    <location>
        <position position="221"/>
    </location>
</feature>
<feature type="binding site" evidence="9">
    <location>
        <position position="184"/>
    </location>
    <ligand>
        <name>substrate</name>
    </ligand>
</feature>
<evidence type="ECO:0000256" key="8">
    <source>
        <dbReference type="ARBA" id="ARBA00049439"/>
    </source>
</evidence>
<accession>A0A317TAZ3</accession>
<organism evidence="10 11">
    <name type="scientific">Prosthecochloris marina</name>
    <dbReference type="NCBI Taxonomy" id="2017681"/>
    <lineage>
        <taxon>Bacteria</taxon>
        <taxon>Pseudomonadati</taxon>
        <taxon>Chlorobiota</taxon>
        <taxon>Chlorobiia</taxon>
        <taxon>Chlorobiales</taxon>
        <taxon>Chlorobiaceae</taxon>
        <taxon>Prosthecochloris</taxon>
    </lineage>
</organism>
<evidence type="ECO:0000256" key="1">
    <source>
        <dbReference type="ARBA" id="ARBA00006774"/>
    </source>
</evidence>
<dbReference type="FunFam" id="3.60.70.12:FF:000001">
    <property type="entry name" value="Arginine biosynthesis bifunctional protein ArgJ, chloroplastic"/>
    <property type="match status" value="1"/>
</dbReference>
<keyword evidence="7 9" id="KW-0012">Acyltransferase</keyword>
<comment type="pathway">
    <text evidence="9">Amino-acid biosynthesis; L-arginine biosynthesis; L-ornithine and N-acetyl-L-glutamate from L-glutamate and N(2)-acetyl-L-ornithine (cyclic): step 1/1.</text>
</comment>
<dbReference type="Gene3D" id="3.60.70.12">
    <property type="entry name" value="L-amino peptidase D-ALA esterase/amidase"/>
    <property type="match status" value="1"/>
</dbReference>
<dbReference type="InterPro" id="IPR042195">
    <property type="entry name" value="ArgJ_beta_C"/>
</dbReference>
<dbReference type="NCBIfam" id="NF003802">
    <property type="entry name" value="PRK05388.1"/>
    <property type="match status" value="1"/>
</dbReference>
<dbReference type="OrthoDB" id="9804242at2"/>
<evidence type="ECO:0000256" key="3">
    <source>
        <dbReference type="ARBA" id="ARBA00022571"/>
    </source>
</evidence>
<dbReference type="InterPro" id="IPR016117">
    <property type="entry name" value="ArgJ-like_dom_sf"/>
</dbReference>
<keyword evidence="11" id="KW-1185">Reference proteome</keyword>
<feature type="binding site" evidence="9">
    <location>
        <position position="210"/>
    </location>
    <ligand>
        <name>substrate</name>
    </ligand>
</feature>
<keyword evidence="6 9" id="KW-0068">Autocatalytic cleavage</keyword>
<dbReference type="AlphaFoldDB" id="A0A317TAZ3"/>
<comment type="catalytic activity">
    <reaction evidence="9">
        <text>L-glutamate + acetyl-CoA = N-acetyl-L-glutamate + CoA + H(+)</text>
        <dbReference type="Rhea" id="RHEA:24292"/>
        <dbReference type="ChEBI" id="CHEBI:15378"/>
        <dbReference type="ChEBI" id="CHEBI:29985"/>
        <dbReference type="ChEBI" id="CHEBI:44337"/>
        <dbReference type="ChEBI" id="CHEBI:57287"/>
        <dbReference type="ChEBI" id="CHEBI:57288"/>
        <dbReference type="EC" id="2.3.1.1"/>
    </reaction>
</comment>
<dbReference type="NCBIfam" id="TIGR00120">
    <property type="entry name" value="ArgJ"/>
    <property type="match status" value="1"/>
</dbReference>
<feature type="site" description="Cleavage; by autolysis" evidence="9">
    <location>
        <begin position="220"/>
        <end position="221"/>
    </location>
</feature>
<dbReference type="PANTHER" id="PTHR23100:SF0">
    <property type="entry name" value="ARGININE BIOSYNTHESIS BIFUNCTIONAL PROTEIN ARGJ, MITOCHONDRIAL"/>
    <property type="match status" value="1"/>
</dbReference>
<dbReference type="EC" id="2.3.1.35" evidence="9"/>
<evidence type="ECO:0000313" key="11">
    <source>
        <dbReference type="Proteomes" id="UP000246278"/>
    </source>
</evidence>
<evidence type="ECO:0000256" key="6">
    <source>
        <dbReference type="ARBA" id="ARBA00022813"/>
    </source>
</evidence>
<dbReference type="GO" id="GO:0005737">
    <property type="term" value="C:cytoplasm"/>
    <property type="evidence" value="ECO:0007669"/>
    <property type="project" value="UniProtKB-SubCell"/>
</dbReference>
<gene>
    <name evidence="9" type="primary">argJ</name>
    <name evidence="10" type="ORF">CR164_00495</name>
</gene>
<dbReference type="EC" id="2.3.1.1" evidence="9"/>
<feature type="chain" id="PRO_5023246571" description="Arginine biosynthesis bifunctional protein ArgJ beta chain" evidence="9">
    <location>
        <begin position="221"/>
        <end position="433"/>
    </location>
</feature>
<dbReference type="RefSeq" id="WP_110022277.1">
    <property type="nucleotide sequence ID" value="NZ_PDNZ01000001.1"/>
</dbReference>
<dbReference type="Gene3D" id="3.10.20.340">
    <property type="entry name" value="ArgJ beta chain, C-terminal domain"/>
    <property type="match status" value="1"/>
</dbReference>
<dbReference type="Pfam" id="PF01960">
    <property type="entry name" value="ArgJ"/>
    <property type="match status" value="1"/>
</dbReference>